<dbReference type="InterPro" id="IPR037219">
    <property type="entry name" value="Peptidase_M41-like"/>
</dbReference>
<keyword evidence="3" id="KW-1185">Reference proteome</keyword>
<feature type="chain" id="PRO_5045710158" evidence="1">
    <location>
        <begin position="20"/>
        <end position="250"/>
    </location>
</feature>
<keyword evidence="1" id="KW-0732">Signal</keyword>
<proteinExistence type="predicted"/>
<dbReference type="SUPFAM" id="SSF140990">
    <property type="entry name" value="FtsH protease domain-like"/>
    <property type="match status" value="1"/>
</dbReference>
<organism evidence="2 3">
    <name type="scientific">Tetraparma gracilis</name>
    <dbReference type="NCBI Taxonomy" id="2962635"/>
    <lineage>
        <taxon>Eukaryota</taxon>
        <taxon>Sar</taxon>
        <taxon>Stramenopiles</taxon>
        <taxon>Ochrophyta</taxon>
        <taxon>Bolidophyceae</taxon>
        <taxon>Parmales</taxon>
        <taxon>Triparmaceae</taxon>
        <taxon>Tetraparma</taxon>
    </lineage>
</organism>
<evidence type="ECO:0000313" key="3">
    <source>
        <dbReference type="Proteomes" id="UP001165060"/>
    </source>
</evidence>
<gene>
    <name evidence="2" type="ORF">TeGR_g13497</name>
</gene>
<feature type="signal peptide" evidence="1">
    <location>
        <begin position="1"/>
        <end position="19"/>
    </location>
</feature>
<protein>
    <submittedName>
        <fullName evidence="2">Uncharacterized protein</fullName>
    </submittedName>
</protein>
<sequence>MQSFLRLALLLILPPLCSPLAPPPSPLSRLSTLPLPSSVLPLSSPLPPPTVRAVFESIEVLTRSAAPPSLAPRTMDDPSGGDAREQMAGAYAALSELGHVPLFGAALAAPGTWAPKRLSQEGLEAAKLRGLGLDIEALTPKKAASPDLQLFAGIALAVAETYYSLTYHVPLPFLFVGTLLLLLAEKLLLNGVLSEQLVRATTPDYDRRVARHEAGHFLVSYLLGCPIEGVVLSALSAMADKRFGGIASTI</sequence>
<accession>A0ABQ6MBB8</accession>
<evidence type="ECO:0000313" key="2">
    <source>
        <dbReference type="EMBL" id="GMI23159.1"/>
    </source>
</evidence>
<comment type="caution">
    <text evidence="2">The sequence shown here is derived from an EMBL/GenBank/DDBJ whole genome shotgun (WGS) entry which is preliminary data.</text>
</comment>
<reference evidence="2 3" key="1">
    <citation type="journal article" date="2023" name="Commun. Biol.">
        <title>Genome analysis of Parmales, the sister group of diatoms, reveals the evolutionary specialization of diatoms from phago-mixotrophs to photoautotrophs.</title>
        <authorList>
            <person name="Ban H."/>
            <person name="Sato S."/>
            <person name="Yoshikawa S."/>
            <person name="Yamada K."/>
            <person name="Nakamura Y."/>
            <person name="Ichinomiya M."/>
            <person name="Sato N."/>
            <person name="Blanc-Mathieu R."/>
            <person name="Endo H."/>
            <person name="Kuwata A."/>
            <person name="Ogata H."/>
        </authorList>
    </citation>
    <scope>NUCLEOTIDE SEQUENCE [LARGE SCALE GENOMIC DNA]</scope>
</reference>
<dbReference type="Proteomes" id="UP001165060">
    <property type="component" value="Unassembled WGS sequence"/>
</dbReference>
<evidence type="ECO:0000256" key="1">
    <source>
        <dbReference type="SAM" id="SignalP"/>
    </source>
</evidence>
<dbReference type="PANTHER" id="PTHR33471:SF7">
    <property type="entry name" value="ATP-DEPENDENT ZINC METALLOPROTEASE-RELATED"/>
    <property type="match status" value="1"/>
</dbReference>
<dbReference type="PANTHER" id="PTHR33471">
    <property type="entry name" value="ATP-DEPENDENT ZINC METALLOPROTEASE-RELATED"/>
    <property type="match status" value="1"/>
</dbReference>
<feature type="non-terminal residue" evidence="2">
    <location>
        <position position="250"/>
    </location>
</feature>
<name>A0ABQ6MBB8_9STRA</name>
<dbReference type="EMBL" id="BRYB01001322">
    <property type="protein sequence ID" value="GMI23159.1"/>
    <property type="molecule type" value="Genomic_DNA"/>
</dbReference>